<comment type="caution">
    <text evidence="1">The sequence shown here is derived from an EMBL/GenBank/DDBJ whole genome shotgun (WGS) entry which is preliminary data.</text>
</comment>
<sequence>MKISKYIASAIIALITLNSCSKDDPIPVIDQEEVGSARLVFTEVEVEAHGDHFHYNDFAGQEKDSIIFEGEKFLPPVGAHMHLEVGKTYRFELRVFDFAGRQSQKTFIDRDDQHFAFWIGAPADALKIIYADKKEDKTKVKVGTIGYITVLKASESFNWRYIMRHLNPGVKTSIDVEKDIQNKDFTKFGGANDIDVKFETHLVADDQSGHGH</sequence>
<dbReference type="RefSeq" id="WP_286651986.1">
    <property type="nucleotide sequence ID" value="NZ_JACAGK010000052.1"/>
</dbReference>
<reference evidence="1" key="2">
    <citation type="journal article" date="2022" name="Sci. Total Environ.">
        <title>Prevalence, transmission, and molecular epidemiology of tet(X)-positive bacteria among humans, animals, and environmental niches in China: An epidemiological, and genomic-based study.</title>
        <authorList>
            <person name="Dong N."/>
            <person name="Zeng Y."/>
            <person name="Cai C."/>
            <person name="Sun C."/>
            <person name="Lu J."/>
            <person name="Liu C."/>
            <person name="Zhou H."/>
            <person name="Sun Q."/>
            <person name="Shu L."/>
            <person name="Wang H."/>
            <person name="Wang Y."/>
            <person name="Wang S."/>
            <person name="Wu C."/>
            <person name="Chan E.W."/>
            <person name="Chen G."/>
            <person name="Shen Z."/>
            <person name="Chen S."/>
            <person name="Zhang R."/>
        </authorList>
    </citation>
    <scope>NUCLEOTIDE SEQUENCE</scope>
    <source>
        <strain evidence="1">R1692</strain>
    </source>
</reference>
<dbReference type="EMBL" id="JACAGK010000052">
    <property type="protein sequence ID" value="MDM1049646.1"/>
    <property type="molecule type" value="Genomic_DNA"/>
</dbReference>
<name>A0ABT7NQX1_9SPHI</name>
<evidence type="ECO:0000313" key="2">
    <source>
        <dbReference type="Proteomes" id="UP001170954"/>
    </source>
</evidence>
<protein>
    <recommendedName>
        <fullName evidence="3">Lipoprotein</fullName>
    </recommendedName>
</protein>
<evidence type="ECO:0008006" key="3">
    <source>
        <dbReference type="Google" id="ProtNLM"/>
    </source>
</evidence>
<proteinExistence type="predicted"/>
<gene>
    <name evidence="1" type="ORF">HX018_15505</name>
</gene>
<organism evidence="1 2">
    <name type="scientific">Sphingobacterium hotanense</name>
    <dbReference type="NCBI Taxonomy" id="649196"/>
    <lineage>
        <taxon>Bacteria</taxon>
        <taxon>Pseudomonadati</taxon>
        <taxon>Bacteroidota</taxon>
        <taxon>Sphingobacteriia</taxon>
        <taxon>Sphingobacteriales</taxon>
        <taxon>Sphingobacteriaceae</taxon>
        <taxon>Sphingobacterium</taxon>
    </lineage>
</organism>
<accession>A0ABT7NQX1</accession>
<evidence type="ECO:0000313" key="1">
    <source>
        <dbReference type="EMBL" id="MDM1049646.1"/>
    </source>
</evidence>
<dbReference type="Proteomes" id="UP001170954">
    <property type="component" value="Unassembled WGS sequence"/>
</dbReference>
<keyword evidence="2" id="KW-1185">Reference proteome</keyword>
<reference evidence="1" key="1">
    <citation type="submission" date="2020-06" db="EMBL/GenBank/DDBJ databases">
        <authorList>
            <person name="Dong N."/>
        </authorList>
    </citation>
    <scope>NUCLEOTIDE SEQUENCE</scope>
    <source>
        <strain evidence="1">R1692</strain>
    </source>
</reference>